<keyword evidence="1" id="KW-0732">Signal</keyword>
<evidence type="ECO:0000256" key="4">
    <source>
        <dbReference type="ARBA" id="ARBA00023065"/>
    </source>
</evidence>
<dbReference type="SUPFAM" id="SSF141072">
    <property type="entry name" value="CalX-like"/>
    <property type="match status" value="1"/>
</dbReference>
<evidence type="ECO:0000256" key="1">
    <source>
        <dbReference type="ARBA" id="ARBA00022729"/>
    </source>
</evidence>
<proteinExistence type="predicted"/>
<dbReference type="InterPro" id="IPR051171">
    <property type="entry name" value="CaCA"/>
</dbReference>
<sequence>MRRAAAASHFTHLSTYHQVFQENEYKKTVTVPIINDNQYEADVDFYVILKNPHGGTGIGDPSVTRVTIVDDDEPGEFEFEDTHYHLDCKTGKVTLRVMREHGFDGKVSMDYSTVDATAVGGKTLGANVDYVTANGTLHFEHGETSKSITVDVSKTVKEAK</sequence>
<organism evidence="6 7">
    <name type="scientific">Aplysia californica</name>
    <name type="common">California sea hare</name>
    <dbReference type="NCBI Taxonomy" id="6500"/>
    <lineage>
        <taxon>Eukaryota</taxon>
        <taxon>Metazoa</taxon>
        <taxon>Spiralia</taxon>
        <taxon>Lophotrochozoa</taxon>
        <taxon>Mollusca</taxon>
        <taxon>Gastropoda</taxon>
        <taxon>Heterobranchia</taxon>
        <taxon>Euthyneura</taxon>
        <taxon>Tectipleura</taxon>
        <taxon>Aplysiida</taxon>
        <taxon>Aplysioidea</taxon>
        <taxon>Aplysiidae</taxon>
        <taxon>Aplysia</taxon>
    </lineage>
</organism>
<dbReference type="Pfam" id="PF03160">
    <property type="entry name" value="Calx-beta"/>
    <property type="match status" value="1"/>
</dbReference>
<name>A0ABM1VUK2_APLCA</name>
<keyword evidence="4" id="KW-0406">Ion transport</keyword>
<reference evidence="7" key="1">
    <citation type="submission" date="2025-08" db="UniProtKB">
        <authorList>
            <consortium name="RefSeq"/>
        </authorList>
    </citation>
    <scope>IDENTIFICATION</scope>
</reference>
<dbReference type="RefSeq" id="XP_035826094.1">
    <property type="nucleotide sequence ID" value="XM_035970201.1"/>
</dbReference>
<evidence type="ECO:0000256" key="2">
    <source>
        <dbReference type="ARBA" id="ARBA00022737"/>
    </source>
</evidence>
<dbReference type="SMART" id="SM00237">
    <property type="entry name" value="Calx_beta"/>
    <property type="match status" value="1"/>
</dbReference>
<dbReference type="InterPro" id="IPR038081">
    <property type="entry name" value="CalX-like_sf"/>
</dbReference>
<gene>
    <name evidence="7" type="primary">LOC118477820</name>
</gene>
<feature type="non-terminal residue" evidence="7">
    <location>
        <position position="160"/>
    </location>
</feature>
<dbReference type="Proteomes" id="UP000694888">
    <property type="component" value="Unplaced"/>
</dbReference>
<keyword evidence="3" id="KW-0106">Calcium</keyword>
<dbReference type="GeneID" id="118477820"/>
<evidence type="ECO:0000256" key="3">
    <source>
        <dbReference type="ARBA" id="ARBA00022837"/>
    </source>
</evidence>
<evidence type="ECO:0000313" key="6">
    <source>
        <dbReference type="Proteomes" id="UP000694888"/>
    </source>
</evidence>
<dbReference type="InterPro" id="IPR003644">
    <property type="entry name" value="Calx_beta"/>
</dbReference>
<feature type="domain" description="Calx-beta" evidence="5">
    <location>
        <begin position="64"/>
        <end position="160"/>
    </location>
</feature>
<evidence type="ECO:0000259" key="5">
    <source>
        <dbReference type="SMART" id="SM00237"/>
    </source>
</evidence>
<keyword evidence="2" id="KW-0677">Repeat</keyword>
<evidence type="ECO:0000313" key="7">
    <source>
        <dbReference type="RefSeq" id="XP_035826094.1"/>
    </source>
</evidence>
<dbReference type="PANTHER" id="PTHR11878">
    <property type="entry name" value="SODIUM/CALCIUM EXCHANGER"/>
    <property type="match status" value="1"/>
</dbReference>
<dbReference type="PANTHER" id="PTHR11878:SF70">
    <property type="entry name" value="CALX-BETA DOMAIN-CONTAINING PROTEIN"/>
    <property type="match status" value="1"/>
</dbReference>
<keyword evidence="4" id="KW-0813">Transport</keyword>
<accession>A0ABM1VUK2</accession>
<keyword evidence="6" id="KW-1185">Reference proteome</keyword>
<protein>
    <submittedName>
        <fullName evidence="7">Sodium/calcium exchanger 2-like</fullName>
    </submittedName>
</protein>
<dbReference type="Gene3D" id="2.60.40.2030">
    <property type="match status" value="2"/>
</dbReference>